<dbReference type="OrthoDB" id="5186446at2"/>
<dbReference type="RefSeq" id="WP_085085661.1">
    <property type="nucleotide sequence ID" value="NZ_BLKV01000002.1"/>
</dbReference>
<dbReference type="AlphaFoldDB" id="A0A7I9XNL0"/>
<accession>A0A7I9XNL0</accession>
<evidence type="ECO:0000313" key="1">
    <source>
        <dbReference type="EMBL" id="GFG71026.1"/>
    </source>
</evidence>
<organism evidence="1 2">
    <name type="scientific">Mycolicibacter senuensis</name>
    <dbReference type="NCBI Taxonomy" id="386913"/>
    <lineage>
        <taxon>Bacteria</taxon>
        <taxon>Bacillati</taxon>
        <taxon>Actinomycetota</taxon>
        <taxon>Actinomycetes</taxon>
        <taxon>Mycobacteriales</taxon>
        <taxon>Mycobacteriaceae</taxon>
        <taxon>Mycolicibacter</taxon>
    </lineage>
</organism>
<name>A0A7I9XNL0_9MYCO</name>
<evidence type="ECO:0008006" key="3">
    <source>
        <dbReference type="Google" id="ProtNLM"/>
    </source>
</evidence>
<sequence>MTTRYDRPSAPARFGNALIRRLAEAGISIAGTRALAVRGRKSGELRGVVINLLSVDGVDYLVAPRGETEWVRNARAAGEVLLGPRWRRTPTRVTEVSHDDKPVVLRQYLRRWHWQVKGFMSGVTPDSGDDELRSAAPAIPVFSLG</sequence>
<dbReference type="Proteomes" id="UP000465263">
    <property type="component" value="Unassembled WGS sequence"/>
</dbReference>
<keyword evidence="2" id="KW-1185">Reference proteome</keyword>
<dbReference type="InterPro" id="IPR012349">
    <property type="entry name" value="Split_barrel_FMN-bd"/>
</dbReference>
<evidence type="ECO:0000313" key="2">
    <source>
        <dbReference type="Proteomes" id="UP000465263"/>
    </source>
</evidence>
<reference evidence="1 2" key="1">
    <citation type="journal article" date="2019" name="Emerg. Microbes Infect.">
        <title>Comprehensive subspecies identification of 175 nontuberculous mycobacteria species based on 7547 genomic profiles.</title>
        <authorList>
            <person name="Matsumoto Y."/>
            <person name="Kinjo T."/>
            <person name="Motooka D."/>
            <person name="Nabeya D."/>
            <person name="Jung N."/>
            <person name="Uechi K."/>
            <person name="Horii T."/>
            <person name="Iida T."/>
            <person name="Fujita J."/>
            <person name="Nakamura S."/>
        </authorList>
    </citation>
    <scope>NUCLEOTIDE SEQUENCE [LARGE SCALE GENOMIC DNA]</scope>
    <source>
        <strain evidence="1 2">JCM 16017</strain>
    </source>
</reference>
<gene>
    <name evidence="1" type="ORF">MSEN_27460</name>
</gene>
<proteinExistence type="predicted"/>
<protein>
    <recommendedName>
        <fullName evidence="3">Nitroreductase family deazaflavin-dependent oxidoreductase</fullName>
    </recommendedName>
</protein>
<dbReference type="Gene3D" id="2.30.110.10">
    <property type="entry name" value="Electron Transport, Fmn-binding Protein, Chain A"/>
    <property type="match status" value="1"/>
</dbReference>
<comment type="caution">
    <text evidence="1">The sequence shown here is derived from an EMBL/GenBank/DDBJ whole genome shotgun (WGS) entry which is preliminary data.</text>
</comment>
<dbReference type="EMBL" id="BLKV01000002">
    <property type="protein sequence ID" value="GFG71026.1"/>
    <property type="molecule type" value="Genomic_DNA"/>
</dbReference>